<dbReference type="Proteomes" id="UP000575985">
    <property type="component" value="Unassembled WGS sequence"/>
</dbReference>
<gene>
    <name evidence="2" type="ORF">HNR12_000121</name>
</gene>
<dbReference type="AlphaFoldDB" id="A0A853BGJ4"/>
<evidence type="ECO:0000313" key="3">
    <source>
        <dbReference type="Proteomes" id="UP000575985"/>
    </source>
</evidence>
<comment type="caution">
    <text evidence="2">The sequence shown here is derived from an EMBL/GenBank/DDBJ whole genome shotgun (WGS) entry which is preliminary data.</text>
</comment>
<name>A0A853BGJ4_9ACTN</name>
<sequence>MTRPISGRTPRHLESADDNAFPGDPAKLAAAICDTTRDPNPPLRLALGPGTYSAIHAARTDRLTALQAQRDLAESVAFTH</sequence>
<organism evidence="2 3">
    <name type="scientific">Streptomonospora nanhaiensis</name>
    <dbReference type="NCBI Taxonomy" id="1323731"/>
    <lineage>
        <taxon>Bacteria</taxon>
        <taxon>Bacillati</taxon>
        <taxon>Actinomycetota</taxon>
        <taxon>Actinomycetes</taxon>
        <taxon>Streptosporangiales</taxon>
        <taxon>Nocardiopsidaceae</taxon>
        <taxon>Streptomonospora</taxon>
    </lineage>
</organism>
<evidence type="ECO:0000313" key="2">
    <source>
        <dbReference type="EMBL" id="NYI93844.1"/>
    </source>
</evidence>
<proteinExistence type="predicted"/>
<keyword evidence="3" id="KW-1185">Reference proteome</keyword>
<reference evidence="2 3" key="1">
    <citation type="submission" date="2020-07" db="EMBL/GenBank/DDBJ databases">
        <title>Sequencing the genomes of 1000 actinobacteria strains.</title>
        <authorList>
            <person name="Klenk H.-P."/>
        </authorList>
    </citation>
    <scope>NUCLEOTIDE SEQUENCE [LARGE SCALE GENOMIC DNA]</scope>
    <source>
        <strain evidence="2 3">DSM 45927</strain>
    </source>
</reference>
<feature type="region of interest" description="Disordered" evidence="1">
    <location>
        <begin position="1"/>
        <end position="23"/>
    </location>
</feature>
<protein>
    <submittedName>
        <fullName evidence="2">Uncharacterized protein</fullName>
    </submittedName>
</protein>
<dbReference type="RefSeq" id="WP_179765612.1">
    <property type="nucleotide sequence ID" value="NZ_JACCFO010000001.1"/>
</dbReference>
<accession>A0A853BGJ4</accession>
<dbReference type="EMBL" id="JACCFO010000001">
    <property type="protein sequence ID" value="NYI93844.1"/>
    <property type="molecule type" value="Genomic_DNA"/>
</dbReference>
<evidence type="ECO:0000256" key="1">
    <source>
        <dbReference type="SAM" id="MobiDB-lite"/>
    </source>
</evidence>